<dbReference type="PANTHER" id="PTHR11412:SF86">
    <property type="entry name" value="COMPLEMENT C4-A-RELATED"/>
    <property type="match status" value="1"/>
</dbReference>
<dbReference type="Gene3D" id="2.60.40.10">
    <property type="entry name" value="Immunoglobulins"/>
    <property type="match status" value="1"/>
</dbReference>
<organism evidence="9 10">
    <name type="scientific">Bison bison bison</name>
    <name type="common">North American plains bison</name>
    <dbReference type="NCBI Taxonomy" id="43346"/>
    <lineage>
        <taxon>Eukaryota</taxon>
        <taxon>Metazoa</taxon>
        <taxon>Chordata</taxon>
        <taxon>Craniata</taxon>
        <taxon>Vertebrata</taxon>
        <taxon>Euteleostomi</taxon>
        <taxon>Mammalia</taxon>
        <taxon>Eutheria</taxon>
        <taxon>Laurasiatheria</taxon>
        <taxon>Artiodactyla</taxon>
        <taxon>Ruminantia</taxon>
        <taxon>Pecora</taxon>
        <taxon>Bovidae</taxon>
        <taxon>Bovinae</taxon>
        <taxon>Bison</taxon>
    </lineage>
</organism>
<dbReference type="Pfam" id="PF21145">
    <property type="entry name" value="C4_MG1"/>
    <property type="match status" value="1"/>
</dbReference>
<evidence type="ECO:0000256" key="1">
    <source>
        <dbReference type="ARBA" id="ARBA00004241"/>
    </source>
</evidence>
<dbReference type="InterPro" id="IPR013783">
    <property type="entry name" value="Ig-like_fold"/>
</dbReference>
<dbReference type="RefSeq" id="XP_010831662.1">
    <property type="nucleotide sequence ID" value="XM_010833360.1"/>
</dbReference>
<dbReference type="InterPro" id="IPR008993">
    <property type="entry name" value="TIMP-like_OB-fold"/>
</dbReference>
<keyword evidence="6" id="KW-1015">Disulfide bond</keyword>
<dbReference type="Pfam" id="PF07677">
    <property type="entry name" value="A2M_recep"/>
    <property type="match status" value="1"/>
</dbReference>
<dbReference type="PROSITE" id="PS50189">
    <property type="entry name" value="NTR"/>
    <property type="match status" value="1"/>
</dbReference>
<dbReference type="Proteomes" id="UP000515208">
    <property type="component" value="Unplaced"/>
</dbReference>
<feature type="non-terminal residue" evidence="10">
    <location>
        <position position="1"/>
    </location>
</feature>
<dbReference type="Gene3D" id="2.60.40.690">
    <property type="entry name" value="Alpha-macroglobulin, receptor-binding domain"/>
    <property type="match status" value="1"/>
</dbReference>
<dbReference type="SMART" id="SM01361">
    <property type="entry name" value="A2M_recep"/>
    <property type="match status" value="1"/>
</dbReference>
<dbReference type="SUPFAM" id="SSF50242">
    <property type="entry name" value="TIMP-like"/>
    <property type="match status" value="1"/>
</dbReference>
<evidence type="ECO:0000256" key="2">
    <source>
        <dbReference type="ARBA" id="ARBA00004613"/>
    </source>
</evidence>
<accession>A0A6P3GY78</accession>
<dbReference type="SMART" id="SM01360">
    <property type="entry name" value="A2M"/>
    <property type="match status" value="1"/>
</dbReference>
<dbReference type="InterPro" id="IPR001134">
    <property type="entry name" value="Netrin_domain"/>
</dbReference>
<dbReference type="KEGG" id="bbis:104983825"/>
<keyword evidence="4" id="KW-0391">Immunity</keyword>
<evidence type="ECO:0000256" key="7">
    <source>
        <dbReference type="ARBA" id="ARBA00023198"/>
    </source>
</evidence>
<proteinExistence type="predicted"/>
<dbReference type="InterPro" id="IPR009048">
    <property type="entry name" value="A-macroglobulin_rcpt-bd"/>
</dbReference>
<dbReference type="Pfam" id="PF01835">
    <property type="entry name" value="MG2"/>
    <property type="match status" value="1"/>
</dbReference>
<dbReference type="Gene3D" id="2.60.40.1930">
    <property type="match status" value="1"/>
</dbReference>
<dbReference type="Gene3D" id="2.60.120.1540">
    <property type="match status" value="2"/>
</dbReference>
<evidence type="ECO:0000313" key="10">
    <source>
        <dbReference type="RefSeq" id="XP_010831662.1"/>
    </source>
</evidence>
<dbReference type="FunFam" id="2.40.50.120:FF:000009">
    <property type="entry name" value="Complement C4-A"/>
    <property type="match status" value="1"/>
</dbReference>
<dbReference type="Gene3D" id="2.60.40.1940">
    <property type="match status" value="1"/>
</dbReference>
<dbReference type="FunFam" id="2.60.40.1930:FF:000005">
    <property type="entry name" value="complement C4-A isoform X3"/>
    <property type="match status" value="1"/>
</dbReference>
<keyword evidence="3" id="KW-0964">Secreted</keyword>
<dbReference type="FunFam" id="2.60.40.10:FF:000155">
    <property type="entry name" value="complement C3 isoform X1"/>
    <property type="match status" value="1"/>
</dbReference>
<evidence type="ECO:0000256" key="4">
    <source>
        <dbReference type="ARBA" id="ARBA00022875"/>
    </source>
</evidence>
<reference evidence="10" key="1">
    <citation type="submission" date="2025-08" db="UniProtKB">
        <authorList>
            <consortium name="RefSeq"/>
        </authorList>
    </citation>
    <scope>IDENTIFICATION</scope>
    <source>
        <tissue evidence="10">Blood</tissue>
    </source>
</reference>
<dbReference type="Pfam" id="PF01759">
    <property type="entry name" value="NTR"/>
    <property type="match status" value="1"/>
</dbReference>
<dbReference type="GO" id="GO:0004866">
    <property type="term" value="F:endopeptidase inhibitor activity"/>
    <property type="evidence" value="ECO:0007669"/>
    <property type="project" value="InterPro"/>
</dbReference>
<dbReference type="GeneID" id="104983825"/>
<dbReference type="InterPro" id="IPR041555">
    <property type="entry name" value="MG3"/>
</dbReference>
<dbReference type="InterPro" id="IPR002890">
    <property type="entry name" value="MG2"/>
</dbReference>
<dbReference type="Pfam" id="PF00207">
    <property type="entry name" value="A2M"/>
    <property type="match status" value="1"/>
</dbReference>
<dbReference type="GO" id="GO:0009986">
    <property type="term" value="C:cell surface"/>
    <property type="evidence" value="ECO:0007669"/>
    <property type="project" value="UniProtKB-SubCell"/>
</dbReference>
<dbReference type="Gene3D" id="2.20.130.20">
    <property type="match status" value="1"/>
</dbReference>
<gene>
    <name evidence="10" type="primary">LOC104983825</name>
</gene>
<dbReference type="Gene3D" id="2.40.50.120">
    <property type="match status" value="1"/>
</dbReference>
<dbReference type="InterPro" id="IPR036595">
    <property type="entry name" value="A-macroglobulin_rcpt-bd_sf"/>
</dbReference>
<dbReference type="Pfam" id="PF17791">
    <property type="entry name" value="MG3"/>
    <property type="match status" value="1"/>
</dbReference>
<dbReference type="InterPro" id="IPR054587">
    <property type="entry name" value="CO4A-B_CUB_C"/>
</dbReference>
<dbReference type="InterPro" id="IPR050473">
    <property type="entry name" value="A2M/Complement_sys"/>
</dbReference>
<dbReference type="InterPro" id="IPR048847">
    <property type="entry name" value="C4_MG1"/>
</dbReference>
<dbReference type="SMART" id="SM00643">
    <property type="entry name" value="C345C"/>
    <property type="match status" value="1"/>
</dbReference>
<dbReference type="GO" id="GO:0005615">
    <property type="term" value="C:extracellular space"/>
    <property type="evidence" value="ECO:0007669"/>
    <property type="project" value="TreeGrafter"/>
</dbReference>
<keyword evidence="7" id="KW-0395">Inflammatory response</keyword>
<keyword evidence="4" id="KW-0399">Innate immunity</keyword>
<keyword evidence="9" id="KW-1185">Reference proteome</keyword>
<dbReference type="InterPro" id="IPR001599">
    <property type="entry name" value="Macroglobln_a2"/>
</dbReference>
<dbReference type="AlphaFoldDB" id="A0A6P3GY78"/>
<dbReference type="GO" id="GO:0006958">
    <property type="term" value="P:complement activation, classical pathway"/>
    <property type="evidence" value="ECO:0007669"/>
    <property type="project" value="UniProtKB-KW"/>
</dbReference>
<dbReference type="Pfam" id="PF22661">
    <property type="entry name" value="CO4A-B_CUB_C"/>
    <property type="match status" value="1"/>
</dbReference>
<evidence type="ECO:0000313" key="9">
    <source>
        <dbReference type="Proteomes" id="UP000515208"/>
    </source>
</evidence>
<dbReference type="PANTHER" id="PTHR11412">
    <property type="entry name" value="MACROGLOBULIN / COMPLEMENT"/>
    <property type="match status" value="1"/>
</dbReference>
<protein>
    <submittedName>
        <fullName evidence="10">Uncharacterized protein LOC104983825</fullName>
    </submittedName>
</protein>
<dbReference type="SUPFAM" id="SSF49410">
    <property type="entry name" value="Alpha-macroglobulin receptor domain"/>
    <property type="match status" value="1"/>
</dbReference>
<dbReference type="InterPro" id="IPR018933">
    <property type="entry name" value="Netrin_module_non-TIMP"/>
</dbReference>
<feature type="domain" description="NTR" evidence="8">
    <location>
        <begin position="718"/>
        <end position="865"/>
    </location>
</feature>
<evidence type="ECO:0000256" key="3">
    <source>
        <dbReference type="ARBA" id="ARBA00022525"/>
    </source>
</evidence>
<evidence type="ECO:0000256" key="5">
    <source>
        <dbReference type="ARBA" id="ARBA00022966"/>
    </source>
</evidence>
<evidence type="ECO:0000256" key="6">
    <source>
        <dbReference type="ARBA" id="ARBA00023157"/>
    </source>
</evidence>
<keyword evidence="4" id="KW-0180">Complement pathway</keyword>
<dbReference type="FunFam" id="2.60.40.1940:FF:000001">
    <property type="entry name" value="Complement component C3"/>
    <property type="match status" value="1"/>
</dbReference>
<name>A0A6P3GY78_BISBB</name>
<dbReference type="GO" id="GO:0006954">
    <property type="term" value="P:inflammatory response"/>
    <property type="evidence" value="ECO:0007669"/>
    <property type="project" value="UniProtKB-KW"/>
</dbReference>
<keyword evidence="5" id="KW-0882">Thioester bond</keyword>
<comment type="subcellular location">
    <subcellularLocation>
        <location evidence="1">Cell surface</location>
    </subcellularLocation>
    <subcellularLocation>
        <location evidence="2">Secreted</location>
    </subcellularLocation>
</comment>
<sequence length="867" mass="96994">HVNELCSPKVDFSLSSDRDFILLNVPIPQEQARICFLHLRRVPEVQLMVQSSWLRDSLSKQTDMQGVNLLFSSRRGHLFLQTDQPVYNPGQRVRYRVFALDQKMRPATDILTVTVENSQGFRVQKREVFAPSSIFQDNFLIPDISAPGTWKISARFSDSLDSNSSTQFEVKKYVLPNFEVKIIPENPYILTTPGFLSDIQVIIQARYIYGKPVQGVAYVRFGLLGEDGEKTFLRGLESQTKLVDGQCQISLQKAEFQGVLEKLNISTDDLPGLRLYVAAAVIESPGEYTNTTLLHLSWDTKPGKTQRLYLYSSISGLFLRKGSFHHLNCLWAVSGSCPAWDPASHLSHCRLRLLLPDSLTTWEIHGVSLSKTTGLCVATPARLRVFREFHMHLRLPVSVRRFEQLELRPVLYNYLDSDLTVSVHVSPVEGLCLAGGGGLAQQVQVPAGSARPVGFSVVPIAAAAVSLKVVARGSFDFPVGDAISKILQVEVNGTPLNLGPQLPDSSPALALSLQFSLGSKINVEVRGNSKGTLKVLRSYNVMDMTNTTCQDLQIEVTVMGHVEYTSECWGHRLWVSEGVVPGLSHKRSVALSVRMSSSHPLMNQVLRSYNVMDMTNTTCQDLQIEVTVMGHVEYTSHFETEGPHVLLYFDSVPTSRECVGFGAVQEVPVGLVQPASAILYDYYNPEHKCSVFYGAPRKSKLLSTLCSADVCQCAEGKCPRQRRALERGQQDVEGYRMKFACYSPRVDYGFQVKVLREDSRAAFRLFETRITQVLHFTKDARATADQTRNFLVRASCRLQLEPGKEYLIMGLDGATYDLKGDPQYLLDSNSWIEEMPSERMCQSTRHRTPCAQLNSFLQEYGTQGCQV</sequence>
<evidence type="ECO:0000259" key="8">
    <source>
        <dbReference type="PROSITE" id="PS50189"/>
    </source>
</evidence>